<evidence type="ECO:0000259" key="1">
    <source>
        <dbReference type="Pfam" id="PF07791"/>
    </source>
</evidence>
<gene>
    <name evidence="2" type="ORF">B1812_04125</name>
</gene>
<dbReference type="KEGG" id="mbry:B1812_04125"/>
<dbReference type="InterPro" id="IPR012433">
    <property type="entry name" value="Imm11"/>
</dbReference>
<reference evidence="2 3" key="1">
    <citation type="submission" date="2017-02" db="EMBL/GenBank/DDBJ databases">
        <authorList>
            <person name="Peterson S.W."/>
        </authorList>
    </citation>
    <scope>NUCLEOTIDE SEQUENCE [LARGE SCALE GENOMIC DNA]</scope>
    <source>
        <strain evidence="2 3">S285</strain>
    </source>
</reference>
<dbReference type="EMBL" id="CP019948">
    <property type="protein sequence ID" value="ARN80400.1"/>
    <property type="molecule type" value="Genomic_DNA"/>
</dbReference>
<dbReference type="STRING" id="655015.B1812_04125"/>
<evidence type="ECO:0000313" key="3">
    <source>
        <dbReference type="Proteomes" id="UP000193978"/>
    </source>
</evidence>
<keyword evidence="3" id="KW-1185">Reference proteome</keyword>
<proteinExistence type="predicted"/>
<organism evidence="2 3">
    <name type="scientific">Methylocystis bryophila</name>
    <dbReference type="NCBI Taxonomy" id="655015"/>
    <lineage>
        <taxon>Bacteria</taxon>
        <taxon>Pseudomonadati</taxon>
        <taxon>Pseudomonadota</taxon>
        <taxon>Alphaproteobacteria</taxon>
        <taxon>Hyphomicrobiales</taxon>
        <taxon>Methylocystaceae</taxon>
        <taxon>Methylocystis</taxon>
    </lineage>
</organism>
<name>A0A1W6MS12_9HYPH</name>
<accession>A0A1W6MS12</accession>
<dbReference type="Proteomes" id="UP000193978">
    <property type="component" value="Chromosome"/>
</dbReference>
<dbReference type="Pfam" id="PF07791">
    <property type="entry name" value="Imm11"/>
    <property type="match status" value="1"/>
</dbReference>
<protein>
    <recommendedName>
        <fullName evidence="1">Immunity MXAN-0049 protein domain-containing protein</fullName>
    </recommendedName>
</protein>
<sequence length="202" mass="23035">MGIDYQGRVRCFQLANGESLQNDGNGLVAMPAWPDGYGQLPRHPWRFPDYLETPRLLFDKKRGRPARDLEAQDGFWYVSRAMKELLERVEPDACEFRKCDTVWVSGEPGPEYWLCSVTRLLYGWDVIDFEASRGLTQQATPNGLPRYDSVFVTDVRFTAELANFPHLFRVIGLGGHVFCDQFMKDACRAADLKGIVFGKMAD</sequence>
<dbReference type="AlphaFoldDB" id="A0A1W6MS12"/>
<feature type="domain" description="Immunity MXAN-0049 protein" evidence="1">
    <location>
        <begin position="11"/>
        <end position="202"/>
    </location>
</feature>
<evidence type="ECO:0000313" key="2">
    <source>
        <dbReference type="EMBL" id="ARN80400.1"/>
    </source>
</evidence>